<reference evidence="1" key="1">
    <citation type="submission" date="2017-09" db="EMBL/GenBank/DDBJ databases">
        <title>Contemporary evolution of a Lepidopteran species, Heliothis virescens, in response to modern agricultural practices.</title>
        <authorList>
            <person name="Fritz M.L."/>
            <person name="Deyonke A.M."/>
            <person name="Papanicolaou A."/>
            <person name="Micinski S."/>
            <person name="Westbrook J."/>
            <person name="Gould F."/>
        </authorList>
    </citation>
    <scope>NUCLEOTIDE SEQUENCE [LARGE SCALE GENOMIC DNA]</scope>
    <source>
        <strain evidence="1">HvINT-</strain>
        <tissue evidence="1">Whole body</tissue>
    </source>
</reference>
<dbReference type="AlphaFoldDB" id="A0A2A4JVR9"/>
<accession>A0A2A4JVR9</accession>
<protein>
    <submittedName>
        <fullName evidence="1">Uncharacterized protein</fullName>
    </submittedName>
</protein>
<name>A0A2A4JVR9_HELVI</name>
<proteinExistence type="predicted"/>
<dbReference type="EMBL" id="NWSH01000517">
    <property type="protein sequence ID" value="PCG75909.1"/>
    <property type="molecule type" value="Genomic_DNA"/>
</dbReference>
<comment type="caution">
    <text evidence="1">The sequence shown here is derived from an EMBL/GenBank/DDBJ whole genome shotgun (WGS) entry which is preliminary data.</text>
</comment>
<evidence type="ECO:0000313" key="1">
    <source>
        <dbReference type="EMBL" id="PCG75909.1"/>
    </source>
</evidence>
<gene>
    <name evidence="1" type="ORF">B5V51_10736</name>
</gene>
<organism evidence="1">
    <name type="scientific">Heliothis virescens</name>
    <name type="common">Tobacco budworm moth</name>
    <dbReference type="NCBI Taxonomy" id="7102"/>
    <lineage>
        <taxon>Eukaryota</taxon>
        <taxon>Metazoa</taxon>
        <taxon>Ecdysozoa</taxon>
        <taxon>Arthropoda</taxon>
        <taxon>Hexapoda</taxon>
        <taxon>Insecta</taxon>
        <taxon>Pterygota</taxon>
        <taxon>Neoptera</taxon>
        <taxon>Endopterygota</taxon>
        <taxon>Lepidoptera</taxon>
        <taxon>Glossata</taxon>
        <taxon>Ditrysia</taxon>
        <taxon>Noctuoidea</taxon>
        <taxon>Noctuidae</taxon>
        <taxon>Heliothinae</taxon>
        <taxon>Heliothis</taxon>
    </lineage>
</organism>
<sequence length="148" mass="16588">MAFVKNNSYCDAPFSANTPYADFYIYSDLKDVADRCTIYNDEIMKCRTIGILQSIYGRFFLSDLDGGEPIVQLSVVYLNSPLQSTVIPYPVQVFGSLQWKKRPVIFAKILQVLSVPSAIRLKNALSGIASTHLARNIPKQEYVEADPT</sequence>